<protein>
    <submittedName>
        <fullName evidence="2">FAD-dependent monooxygenase</fullName>
    </submittedName>
</protein>
<keyword evidence="3" id="KW-1185">Reference proteome</keyword>
<name>A0ABW5GVH9_9PSEU</name>
<keyword evidence="2" id="KW-0503">Monooxygenase</keyword>
<dbReference type="Gene3D" id="3.30.9.10">
    <property type="entry name" value="D-Amino Acid Oxidase, subunit A, domain 2"/>
    <property type="match status" value="1"/>
</dbReference>
<keyword evidence="2" id="KW-0560">Oxidoreductase</keyword>
<evidence type="ECO:0000313" key="2">
    <source>
        <dbReference type="EMBL" id="MFD2464902.1"/>
    </source>
</evidence>
<evidence type="ECO:0000259" key="1">
    <source>
        <dbReference type="Pfam" id="PF01494"/>
    </source>
</evidence>
<dbReference type="PANTHER" id="PTHR46865">
    <property type="entry name" value="OXIDOREDUCTASE-RELATED"/>
    <property type="match status" value="1"/>
</dbReference>
<reference evidence="3" key="1">
    <citation type="journal article" date="2019" name="Int. J. Syst. Evol. Microbiol.">
        <title>The Global Catalogue of Microorganisms (GCM) 10K type strain sequencing project: providing services to taxonomists for standard genome sequencing and annotation.</title>
        <authorList>
            <consortium name="The Broad Institute Genomics Platform"/>
            <consortium name="The Broad Institute Genome Sequencing Center for Infectious Disease"/>
            <person name="Wu L."/>
            <person name="Ma J."/>
        </authorList>
    </citation>
    <scope>NUCLEOTIDE SEQUENCE [LARGE SCALE GENOMIC DNA]</scope>
    <source>
        <strain evidence="3">CGMCC 4.7643</strain>
    </source>
</reference>
<gene>
    <name evidence="2" type="ORF">ACFSYJ_40230</name>
</gene>
<dbReference type="EMBL" id="JBHUKU010000028">
    <property type="protein sequence ID" value="MFD2464902.1"/>
    <property type="molecule type" value="Genomic_DNA"/>
</dbReference>
<dbReference type="InterPro" id="IPR036188">
    <property type="entry name" value="FAD/NAD-bd_sf"/>
</dbReference>
<dbReference type="SUPFAM" id="SSF51905">
    <property type="entry name" value="FAD/NAD(P)-binding domain"/>
    <property type="match status" value="1"/>
</dbReference>
<organism evidence="2 3">
    <name type="scientific">Amycolatopsis samaneae</name>
    <dbReference type="NCBI Taxonomy" id="664691"/>
    <lineage>
        <taxon>Bacteria</taxon>
        <taxon>Bacillati</taxon>
        <taxon>Actinomycetota</taxon>
        <taxon>Actinomycetes</taxon>
        <taxon>Pseudonocardiales</taxon>
        <taxon>Pseudonocardiaceae</taxon>
        <taxon>Amycolatopsis</taxon>
    </lineage>
</organism>
<dbReference type="PRINTS" id="PR00420">
    <property type="entry name" value="RNGMNOXGNASE"/>
</dbReference>
<dbReference type="Proteomes" id="UP001597419">
    <property type="component" value="Unassembled WGS sequence"/>
</dbReference>
<dbReference type="Gene3D" id="3.50.50.60">
    <property type="entry name" value="FAD/NAD(P)-binding domain"/>
    <property type="match status" value="1"/>
</dbReference>
<evidence type="ECO:0000313" key="3">
    <source>
        <dbReference type="Proteomes" id="UP001597419"/>
    </source>
</evidence>
<proteinExistence type="predicted"/>
<comment type="caution">
    <text evidence="2">The sequence shown here is derived from an EMBL/GenBank/DDBJ whole genome shotgun (WGS) entry which is preliminary data.</text>
</comment>
<dbReference type="RefSeq" id="WP_345399532.1">
    <property type="nucleotide sequence ID" value="NZ_BAABHG010000010.1"/>
</dbReference>
<dbReference type="Pfam" id="PF01494">
    <property type="entry name" value="FAD_binding_3"/>
    <property type="match status" value="1"/>
</dbReference>
<sequence>MTTKTVLVSGAGIAGPAAAFWLHHHGFTATVVETAPELRPGGQAVDFRGVQMELLRRMGILDEIRRHETVMNTETILDLNGEPAVELPTSFMSGEVEILRGDLSRILYERTLGYTEYVFGDRVTSLAEHAGGVDVTFASGRTRTFDLVVGADGVHSGVRAAAFGPETDFRRDSGFLIAGFSAPNHLGLRHAGLTYNEPGLGVRVTSAREPELMQVGLIVAGDGPDGARRDVERQKRFLTEKFATMGWEMPKLLENLQDATDLYFDSICQVHLDRWSKGRVVLLGDAAWCAGPGGNGTGLGMMGAHFLAGELAVAGGDHRIAFARYEEKLRPAARIGQRNGGGAGNFLAPLTEKKIRQRNRLYRMMTTRLMARFFDKLMSKGANMVRCQDYPSPVAA</sequence>
<accession>A0ABW5GVH9</accession>
<dbReference type="InterPro" id="IPR002938">
    <property type="entry name" value="FAD-bd"/>
</dbReference>
<dbReference type="GO" id="GO:0004497">
    <property type="term" value="F:monooxygenase activity"/>
    <property type="evidence" value="ECO:0007669"/>
    <property type="project" value="UniProtKB-KW"/>
</dbReference>
<feature type="domain" description="FAD-binding" evidence="1">
    <location>
        <begin position="5"/>
        <end position="314"/>
    </location>
</feature>
<dbReference type="InterPro" id="IPR051704">
    <property type="entry name" value="FAD_aromatic-hydroxylase"/>
</dbReference>
<dbReference type="PANTHER" id="PTHR46865:SF2">
    <property type="entry name" value="MONOOXYGENASE"/>
    <property type="match status" value="1"/>
</dbReference>